<proteinExistence type="inferred from homology"/>
<dbReference type="EMBL" id="CCRH01000012">
    <property type="protein sequence ID" value="CDZ38258.1"/>
    <property type="molecule type" value="Genomic_DNA"/>
</dbReference>
<dbReference type="AlphaFoldDB" id="A0A0T7FTD5"/>
<dbReference type="GO" id="GO:0009251">
    <property type="term" value="P:glucan catabolic process"/>
    <property type="evidence" value="ECO:0007669"/>
    <property type="project" value="TreeGrafter"/>
</dbReference>
<feature type="chain" id="PRO_5006682515" evidence="4">
    <location>
        <begin position="32"/>
        <end position="349"/>
    </location>
</feature>
<evidence type="ECO:0000256" key="3">
    <source>
        <dbReference type="RuleBase" id="RU361153"/>
    </source>
</evidence>
<dbReference type="PROSITE" id="PS00659">
    <property type="entry name" value="GLYCOSYL_HYDROL_F5"/>
    <property type="match status" value="1"/>
</dbReference>
<feature type="domain" description="Glycoside hydrolase family 5" evidence="5">
    <location>
        <begin position="41"/>
        <end position="310"/>
    </location>
</feature>
<dbReference type="Proteomes" id="UP000046176">
    <property type="component" value="Unassembled WGS sequence"/>
</dbReference>
<dbReference type="PANTHER" id="PTHR34142">
    <property type="entry name" value="ENDO-BETA-1,4-GLUCANASE A"/>
    <property type="match status" value="1"/>
</dbReference>
<gene>
    <name evidence="6" type="ORF">NGAL_HAMBI1145_42850</name>
</gene>
<keyword evidence="4" id="KW-0732">Signal</keyword>
<dbReference type="InterPro" id="IPR018087">
    <property type="entry name" value="Glyco_hydro_5_CS"/>
</dbReference>
<name>A0A0T7FTD5_NEOGA</name>
<dbReference type="RefSeq" id="WP_245282826.1">
    <property type="nucleotide sequence ID" value="NZ_CCRH01000012.1"/>
</dbReference>
<evidence type="ECO:0000259" key="5">
    <source>
        <dbReference type="Pfam" id="PF00150"/>
    </source>
</evidence>
<evidence type="ECO:0000313" key="6">
    <source>
        <dbReference type="EMBL" id="CDZ38258.1"/>
    </source>
</evidence>
<evidence type="ECO:0000256" key="2">
    <source>
        <dbReference type="ARBA" id="ARBA00023295"/>
    </source>
</evidence>
<comment type="similarity">
    <text evidence="3">Belongs to the glycosyl hydrolase 5 (cellulase A) family.</text>
</comment>
<dbReference type="Pfam" id="PF00150">
    <property type="entry name" value="Cellulase"/>
    <property type="match status" value="1"/>
</dbReference>
<dbReference type="SUPFAM" id="SSF51445">
    <property type="entry name" value="(Trans)glycosidases"/>
    <property type="match status" value="1"/>
</dbReference>
<dbReference type="InterPro" id="IPR017853">
    <property type="entry name" value="GH"/>
</dbReference>
<organism evidence="6 7">
    <name type="scientific">Neorhizobium galegae bv. officinalis</name>
    <dbReference type="NCBI Taxonomy" id="323656"/>
    <lineage>
        <taxon>Bacteria</taxon>
        <taxon>Pseudomonadati</taxon>
        <taxon>Pseudomonadota</taxon>
        <taxon>Alphaproteobacteria</taxon>
        <taxon>Hyphomicrobiales</taxon>
        <taxon>Rhizobiaceae</taxon>
        <taxon>Rhizobium/Agrobacterium group</taxon>
        <taxon>Neorhizobium</taxon>
    </lineage>
</organism>
<keyword evidence="2 3" id="KW-0326">Glycosidase</keyword>
<evidence type="ECO:0000256" key="1">
    <source>
        <dbReference type="ARBA" id="ARBA00022801"/>
    </source>
</evidence>
<accession>A0A0T7FTD5</accession>
<sequence length="349" mass="37846">MKQRSRKIDRGVSRLLGVLVSLAVAAGSAEAKTACLRGVNLAGAEFGSLGDEYGKGYVYPTKETIEYFVGKGFNTVRLPFLWERLQPQLYKGLDPAELERLLDTVRLIRAGGMAVILDPHNYGRFRGQPIGSETVPQSAFADFWRRLATAAAGIDGIAFGLMNEPYGISAEDWLSAANSAIGAIRQTGAANLVLVPGTAWTGAHSWLAGDYGTPNAAAMLAISDPQDNYAYEVHQYPDTDFSGKNTECSRAADAVKAIGDVAGWLREHGQRGYLGELAVPATPDCLPALAEMVRTVEQGADVWLGWSYWAGGEWWPENEPLNIQPTKSGDRPQMQVLSRVFSEQSSCDR</sequence>
<dbReference type="InterPro" id="IPR001547">
    <property type="entry name" value="Glyco_hydro_5"/>
</dbReference>
<reference evidence="6 7" key="1">
    <citation type="submission" date="2014-08" db="EMBL/GenBank/DDBJ databases">
        <authorList>
            <person name="Chen Y.-H."/>
        </authorList>
    </citation>
    <scope>NUCLEOTIDE SEQUENCE [LARGE SCALE GENOMIC DNA]</scope>
</reference>
<protein>
    <submittedName>
        <fullName evidence="6">Endoglucanase (Endo-1,4-beta-glucanase) (Cellulase)</fullName>
    </submittedName>
</protein>
<evidence type="ECO:0000313" key="7">
    <source>
        <dbReference type="Proteomes" id="UP000046176"/>
    </source>
</evidence>
<dbReference type="Gene3D" id="3.20.20.80">
    <property type="entry name" value="Glycosidases"/>
    <property type="match status" value="1"/>
</dbReference>
<evidence type="ECO:0000256" key="4">
    <source>
        <dbReference type="SAM" id="SignalP"/>
    </source>
</evidence>
<dbReference type="GO" id="GO:0004553">
    <property type="term" value="F:hydrolase activity, hydrolyzing O-glycosyl compounds"/>
    <property type="evidence" value="ECO:0007669"/>
    <property type="project" value="InterPro"/>
</dbReference>
<feature type="signal peptide" evidence="4">
    <location>
        <begin position="1"/>
        <end position="31"/>
    </location>
</feature>
<keyword evidence="1 3" id="KW-0378">Hydrolase</keyword>
<dbReference type="PANTHER" id="PTHR34142:SF1">
    <property type="entry name" value="GLYCOSIDE HYDROLASE FAMILY 5 DOMAIN-CONTAINING PROTEIN"/>
    <property type="match status" value="1"/>
</dbReference>